<dbReference type="PANTHER" id="PTHR44186">
    <property type="match status" value="1"/>
</dbReference>
<keyword evidence="3" id="KW-0732">Signal</keyword>
<dbReference type="InterPro" id="IPR019734">
    <property type="entry name" value="TPR_rpt"/>
</dbReference>
<dbReference type="Gene3D" id="1.25.40.10">
    <property type="entry name" value="Tetratricopeptide repeat domain"/>
    <property type="match status" value="2"/>
</dbReference>
<organism evidence="4 5">
    <name type="scientific">Fluctibacter halophilus</name>
    <dbReference type="NCBI Taxonomy" id="226011"/>
    <lineage>
        <taxon>Bacteria</taxon>
        <taxon>Pseudomonadati</taxon>
        <taxon>Pseudomonadota</taxon>
        <taxon>Gammaproteobacteria</taxon>
        <taxon>Alteromonadales</taxon>
        <taxon>Alteromonadaceae</taxon>
        <taxon>Fluctibacter</taxon>
    </lineage>
</organism>
<dbReference type="Proteomes" id="UP001520878">
    <property type="component" value="Unassembled WGS sequence"/>
</dbReference>
<dbReference type="PANTHER" id="PTHR44186:SF1">
    <property type="entry name" value="BARDET-BIEDL SYNDROME 4 PROTEIN"/>
    <property type="match status" value="1"/>
</dbReference>
<dbReference type="InterPro" id="IPR011990">
    <property type="entry name" value="TPR-like_helical_dom_sf"/>
</dbReference>
<name>A0ABS8GA47_9ALTE</name>
<sequence>MSKFVKNVCAVATMTATSLLSSYAMAQQTPVVLCPNYEKGPTEIIGERAGKKLQKALEAYNNDLIDEALVMLKDIDPSQDFDKAFVDQFIGKVLAGQDGKGLEALRYLKGTVTKRVLNDREHADILRLIADLSMQEKQYQQAIDYYQRWMTFTCKEDADVYTRMANAYYETKELDKIIAPADKAIALYDKPNKNPYVLKMTSYYERKMYPETVKVAEVLVKTFPETKQWWTQLGFFYMLVEDYKRALSTFEIAYREGMLSKKSEIKALAQLYATNGIPYKAAKLLDKYLKSGLLEASESNYATLANSWHQAREYKEAAAMYAKAASFKGNADYYRKQGTLLHAAEDYKGALAALQKALDAGADQVGRIHITMMEANLYTGNFRQALVHAREAKKDSSTRRNAAAWEPYIKEKAKNRGINI</sequence>
<reference evidence="4 5" key="1">
    <citation type="submission" date="2021-10" db="EMBL/GenBank/DDBJ databases">
        <title>Draft genome of Aestuariibacter halophilus JC2043.</title>
        <authorList>
            <person name="Emsley S.A."/>
            <person name="Pfannmuller K.M."/>
            <person name="Ushijima B."/>
            <person name="Saw J.H."/>
            <person name="Videau P."/>
        </authorList>
    </citation>
    <scope>NUCLEOTIDE SEQUENCE [LARGE SCALE GENOMIC DNA]</scope>
    <source>
        <strain evidence="4 5">JC2043</strain>
    </source>
</reference>
<dbReference type="EMBL" id="JAJEWP010000002">
    <property type="protein sequence ID" value="MCC2616680.1"/>
    <property type="molecule type" value="Genomic_DNA"/>
</dbReference>
<keyword evidence="5" id="KW-1185">Reference proteome</keyword>
<gene>
    <name evidence="4" type="ORF">LJ739_10545</name>
</gene>
<evidence type="ECO:0008006" key="6">
    <source>
        <dbReference type="Google" id="ProtNLM"/>
    </source>
</evidence>
<proteinExistence type="predicted"/>
<comment type="caution">
    <text evidence="4">The sequence shown here is derived from an EMBL/GenBank/DDBJ whole genome shotgun (WGS) entry which is preliminary data.</text>
</comment>
<keyword evidence="2" id="KW-0802">TPR repeat</keyword>
<dbReference type="SMART" id="SM00028">
    <property type="entry name" value="TPR"/>
    <property type="match status" value="3"/>
</dbReference>
<dbReference type="RefSeq" id="WP_229160248.1">
    <property type="nucleotide sequence ID" value="NZ_JAJEWP010000002.1"/>
</dbReference>
<protein>
    <recommendedName>
        <fullName evidence="6">Tetratricopeptide repeat protein</fullName>
    </recommendedName>
</protein>
<feature type="chain" id="PRO_5046779695" description="Tetratricopeptide repeat protein" evidence="3">
    <location>
        <begin position="27"/>
        <end position="420"/>
    </location>
</feature>
<feature type="signal peptide" evidence="3">
    <location>
        <begin position="1"/>
        <end position="26"/>
    </location>
</feature>
<evidence type="ECO:0000256" key="2">
    <source>
        <dbReference type="ARBA" id="ARBA00022803"/>
    </source>
</evidence>
<dbReference type="SUPFAM" id="SSF48452">
    <property type="entry name" value="TPR-like"/>
    <property type="match status" value="1"/>
</dbReference>
<keyword evidence="1" id="KW-0677">Repeat</keyword>
<evidence type="ECO:0000256" key="3">
    <source>
        <dbReference type="SAM" id="SignalP"/>
    </source>
</evidence>
<evidence type="ECO:0000256" key="1">
    <source>
        <dbReference type="ARBA" id="ARBA00022737"/>
    </source>
</evidence>
<accession>A0ABS8GA47</accession>
<evidence type="ECO:0000313" key="4">
    <source>
        <dbReference type="EMBL" id="MCC2616680.1"/>
    </source>
</evidence>
<evidence type="ECO:0000313" key="5">
    <source>
        <dbReference type="Proteomes" id="UP001520878"/>
    </source>
</evidence>